<dbReference type="InterPro" id="IPR045867">
    <property type="entry name" value="DNA-dir_RpoC_beta_prime"/>
</dbReference>
<dbReference type="EMBL" id="CAAALY010002475">
    <property type="protein sequence ID" value="VEL07788.1"/>
    <property type="molecule type" value="Genomic_DNA"/>
</dbReference>
<keyword evidence="6" id="KW-0804">Transcription</keyword>
<dbReference type="PANTHER" id="PTHR19376">
    <property type="entry name" value="DNA-DIRECTED RNA POLYMERASE"/>
    <property type="match status" value="1"/>
</dbReference>
<dbReference type="Pfam" id="PF04983">
    <property type="entry name" value="RNA_pol_Rpb1_3"/>
    <property type="match status" value="1"/>
</dbReference>
<comment type="caution">
    <text evidence="8">The sequence shown here is derived from an EMBL/GenBank/DDBJ whole genome shotgun (WGS) entry which is preliminary data.</text>
</comment>
<gene>
    <name evidence="8" type="ORF">PXEA_LOCUS1228</name>
</gene>
<evidence type="ECO:0000256" key="6">
    <source>
        <dbReference type="ARBA" id="ARBA00023163"/>
    </source>
</evidence>
<dbReference type="OrthoDB" id="270392at2759"/>
<name>A0A3S4ZC65_9PLAT</name>
<evidence type="ECO:0000256" key="3">
    <source>
        <dbReference type="ARBA" id="ARBA00022478"/>
    </source>
</evidence>
<dbReference type="GO" id="GO:0006351">
    <property type="term" value="P:DNA-templated transcription"/>
    <property type="evidence" value="ECO:0007669"/>
    <property type="project" value="InterPro"/>
</dbReference>
<keyword evidence="5" id="KW-0548">Nucleotidyltransferase</keyword>
<evidence type="ECO:0000256" key="5">
    <source>
        <dbReference type="ARBA" id="ARBA00022695"/>
    </source>
</evidence>
<evidence type="ECO:0000256" key="4">
    <source>
        <dbReference type="ARBA" id="ARBA00022679"/>
    </source>
</evidence>
<dbReference type="SUPFAM" id="SSF64484">
    <property type="entry name" value="beta and beta-prime subunits of DNA dependent RNA-polymerase"/>
    <property type="match status" value="1"/>
</dbReference>
<sequence>MDITHRQRLRFIAEILCPHFLHRDPFSSATVPHQYLAPKDGTPLAGLIQDHVIAAVKLTMKDRFFSRMDYLDLVYHALHSTLMELRQSCPDYTCPKQGMALRRHSSTHPIKLIKPAIWKPHRLWTGKQAVLGSHNLFWMVQQVSPTQTFPQNNTLRQTNLDKGSLTSLNEGTTEESAAFSEYIAMLL</sequence>
<dbReference type="GO" id="GO:0005736">
    <property type="term" value="C:RNA polymerase I complex"/>
    <property type="evidence" value="ECO:0007669"/>
    <property type="project" value="TreeGrafter"/>
</dbReference>
<dbReference type="InterPro" id="IPR007066">
    <property type="entry name" value="RNA_pol_Rpb1_3"/>
</dbReference>
<reference evidence="8" key="1">
    <citation type="submission" date="2018-11" db="EMBL/GenBank/DDBJ databases">
        <authorList>
            <consortium name="Pathogen Informatics"/>
        </authorList>
    </citation>
    <scope>NUCLEOTIDE SEQUENCE</scope>
</reference>
<proteinExistence type="inferred from homology"/>
<feature type="domain" description="RNA polymerase Rpb1" evidence="7">
    <location>
        <begin position="34"/>
        <end position="130"/>
    </location>
</feature>
<organism evidence="8 9">
    <name type="scientific">Protopolystoma xenopodis</name>
    <dbReference type="NCBI Taxonomy" id="117903"/>
    <lineage>
        <taxon>Eukaryota</taxon>
        <taxon>Metazoa</taxon>
        <taxon>Spiralia</taxon>
        <taxon>Lophotrochozoa</taxon>
        <taxon>Platyhelminthes</taxon>
        <taxon>Monogenea</taxon>
        <taxon>Polyopisthocotylea</taxon>
        <taxon>Polystomatidea</taxon>
        <taxon>Polystomatidae</taxon>
        <taxon>Protopolystoma</taxon>
    </lineage>
</organism>
<dbReference type="Gene3D" id="1.10.274.100">
    <property type="entry name" value="RNA polymerase Rpb1, domain 3"/>
    <property type="match status" value="1"/>
</dbReference>
<evidence type="ECO:0000259" key="7">
    <source>
        <dbReference type="Pfam" id="PF04983"/>
    </source>
</evidence>
<evidence type="ECO:0000256" key="2">
    <source>
        <dbReference type="ARBA" id="ARBA00012418"/>
    </source>
</evidence>
<dbReference type="PANTHER" id="PTHR19376:SF11">
    <property type="entry name" value="DNA-DIRECTED RNA POLYMERASE I SUBUNIT RPA1"/>
    <property type="match status" value="1"/>
</dbReference>
<accession>A0A3S4ZC65</accession>
<dbReference type="EC" id="2.7.7.6" evidence="2"/>
<keyword evidence="3" id="KW-0240">DNA-directed RNA polymerase</keyword>
<dbReference type="GO" id="GO:0003899">
    <property type="term" value="F:DNA-directed RNA polymerase activity"/>
    <property type="evidence" value="ECO:0007669"/>
    <property type="project" value="UniProtKB-EC"/>
</dbReference>
<dbReference type="Proteomes" id="UP000784294">
    <property type="component" value="Unassembled WGS sequence"/>
</dbReference>
<keyword evidence="9" id="KW-1185">Reference proteome</keyword>
<evidence type="ECO:0000313" key="9">
    <source>
        <dbReference type="Proteomes" id="UP000784294"/>
    </source>
</evidence>
<dbReference type="InterPro" id="IPR042102">
    <property type="entry name" value="RNA_pol_Rpb1_3_sf"/>
</dbReference>
<evidence type="ECO:0000256" key="1">
    <source>
        <dbReference type="ARBA" id="ARBA00006460"/>
    </source>
</evidence>
<protein>
    <recommendedName>
        <fullName evidence="2">DNA-directed RNA polymerase</fullName>
        <ecNumber evidence="2">2.7.7.6</ecNumber>
    </recommendedName>
</protein>
<evidence type="ECO:0000313" key="8">
    <source>
        <dbReference type="EMBL" id="VEL07788.1"/>
    </source>
</evidence>
<keyword evidence="4" id="KW-0808">Transferase</keyword>
<dbReference type="AlphaFoldDB" id="A0A3S4ZC65"/>
<dbReference type="GO" id="GO:0003677">
    <property type="term" value="F:DNA binding"/>
    <property type="evidence" value="ECO:0007669"/>
    <property type="project" value="InterPro"/>
</dbReference>
<comment type="similarity">
    <text evidence="1">Belongs to the RNA polymerase beta' chain family.</text>
</comment>